<protein>
    <submittedName>
        <fullName evidence="1">Uncharacterized protein</fullName>
    </submittedName>
</protein>
<organism evidence="1 2">
    <name type="scientific">Fusarium kuroshium</name>
    <dbReference type="NCBI Taxonomy" id="2010991"/>
    <lineage>
        <taxon>Eukaryota</taxon>
        <taxon>Fungi</taxon>
        <taxon>Dikarya</taxon>
        <taxon>Ascomycota</taxon>
        <taxon>Pezizomycotina</taxon>
        <taxon>Sordariomycetes</taxon>
        <taxon>Hypocreomycetidae</taxon>
        <taxon>Hypocreales</taxon>
        <taxon>Nectriaceae</taxon>
        <taxon>Fusarium</taxon>
        <taxon>Fusarium solani species complex</taxon>
    </lineage>
</organism>
<comment type="caution">
    <text evidence="1">The sequence shown here is derived from an EMBL/GenBank/DDBJ whole genome shotgun (WGS) entry which is preliminary data.</text>
</comment>
<dbReference type="Proteomes" id="UP000277212">
    <property type="component" value="Unassembled WGS sequence"/>
</dbReference>
<gene>
    <name evidence="1" type="ORF">CDV36_002294</name>
</gene>
<dbReference type="OrthoDB" id="3660917at2759"/>
<reference evidence="1 2" key="1">
    <citation type="submission" date="2017-06" db="EMBL/GenBank/DDBJ databases">
        <title>Comparative genomic analysis of Ambrosia Fusariam Clade fungi.</title>
        <authorList>
            <person name="Stajich J.E."/>
            <person name="Carrillo J."/>
            <person name="Kijimoto T."/>
            <person name="Eskalen A."/>
            <person name="O'Donnell K."/>
            <person name="Kasson M."/>
        </authorList>
    </citation>
    <scope>NUCLEOTIDE SEQUENCE [LARGE SCALE GENOMIC DNA]</scope>
    <source>
        <strain evidence="1">UCR3666</strain>
    </source>
</reference>
<evidence type="ECO:0000313" key="2">
    <source>
        <dbReference type="Proteomes" id="UP000277212"/>
    </source>
</evidence>
<proteinExistence type="predicted"/>
<dbReference type="STRING" id="2010991.A0A3M2SKH4"/>
<sequence length="267" mass="30289">MAQPKDTSDTPDMAEDLFDCEYPDPKDLSPAQHELSEIMFQMKDDPTLMGIRMLGKDGIFRSLDADRNVVDAVAFTPPLIKALMDRLPYDAEAEKIFRGIDGTKTPKEQWYNPLPDILPPPLEEEHRERSEEVLEGYRKQYYERRRKIEDGTATQCAFQTGNVQLVMPELCWDMGRTVCTYHAPTQRCVTGTEGGKESTRTDAVYMVKVEGPENEDPFALDCEGDKDACLQREASLNAKYKELLAERNDMMAANCKTLIPPSSDSKF</sequence>
<dbReference type="AlphaFoldDB" id="A0A3M2SKH4"/>
<accession>A0A3M2SKH4</accession>
<evidence type="ECO:0000313" key="1">
    <source>
        <dbReference type="EMBL" id="RMJ18008.1"/>
    </source>
</evidence>
<dbReference type="EMBL" id="NKUJ01000024">
    <property type="protein sequence ID" value="RMJ18008.1"/>
    <property type="molecule type" value="Genomic_DNA"/>
</dbReference>
<name>A0A3M2SKH4_9HYPO</name>
<keyword evidence="2" id="KW-1185">Reference proteome</keyword>